<sequence>MFCFRRFAPIWTVVAVITLLFFVTRIRPEHHYPVEESTYYRSVDTLFRSEKDALLEWTRSSKQELQVEPEHWLDLEAAGPAVK</sequence>
<comment type="caution">
    <text evidence="1">The sequence shown here is derived from an EMBL/GenBank/DDBJ whole genome shotgun (WGS) entry which is preliminary data.</text>
</comment>
<proteinExistence type="predicted"/>
<evidence type="ECO:0000313" key="2">
    <source>
        <dbReference type="Proteomes" id="UP001153331"/>
    </source>
</evidence>
<gene>
    <name evidence="1" type="ORF">OPT61_g1006</name>
</gene>
<reference evidence="1" key="1">
    <citation type="submission" date="2022-11" db="EMBL/GenBank/DDBJ databases">
        <title>Genome Sequence of Boeremia exigua.</title>
        <authorList>
            <person name="Buettner E."/>
        </authorList>
    </citation>
    <scope>NUCLEOTIDE SEQUENCE</scope>
    <source>
        <strain evidence="1">CU02</strain>
    </source>
</reference>
<organism evidence="1 2">
    <name type="scientific">Boeremia exigua</name>
    <dbReference type="NCBI Taxonomy" id="749465"/>
    <lineage>
        <taxon>Eukaryota</taxon>
        <taxon>Fungi</taxon>
        <taxon>Dikarya</taxon>
        <taxon>Ascomycota</taxon>
        <taxon>Pezizomycotina</taxon>
        <taxon>Dothideomycetes</taxon>
        <taxon>Pleosporomycetidae</taxon>
        <taxon>Pleosporales</taxon>
        <taxon>Pleosporineae</taxon>
        <taxon>Didymellaceae</taxon>
        <taxon>Boeremia</taxon>
    </lineage>
</organism>
<dbReference type="EMBL" id="JAPHNI010000037">
    <property type="protein sequence ID" value="KAJ8117912.1"/>
    <property type="molecule type" value="Genomic_DNA"/>
</dbReference>
<dbReference type="Proteomes" id="UP001153331">
    <property type="component" value="Unassembled WGS sequence"/>
</dbReference>
<protein>
    <submittedName>
        <fullName evidence="1">Uncharacterized protein</fullName>
    </submittedName>
</protein>
<keyword evidence="2" id="KW-1185">Reference proteome</keyword>
<name>A0ACC2IS80_9PLEO</name>
<accession>A0ACC2IS80</accession>
<evidence type="ECO:0000313" key="1">
    <source>
        <dbReference type="EMBL" id="KAJ8117912.1"/>
    </source>
</evidence>